<dbReference type="EMBL" id="CP055898">
    <property type="protein sequence ID" value="QKX54624.1"/>
    <property type="molecule type" value="Genomic_DNA"/>
</dbReference>
<dbReference type="Pfam" id="PF00172">
    <property type="entry name" value="Zn_clus"/>
    <property type="match status" value="1"/>
</dbReference>
<feature type="region of interest" description="Disordered" evidence="5">
    <location>
        <begin position="55"/>
        <end position="86"/>
    </location>
</feature>
<dbReference type="Pfam" id="PF11951">
    <property type="entry name" value="Fungal_trans_2"/>
    <property type="match status" value="1"/>
</dbReference>
<dbReference type="InterPro" id="IPR029058">
    <property type="entry name" value="AB_hydrolase_fold"/>
</dbReference>
<dbReference type="RefSeq" id="XP_035340803.1">
    <property type="nucleotide sequence ID" value="XM_035484910.1"/>
</dbReference>
<dbReference type="SMART" id="SM00066">
    <property type="entry name" value="GAL4"/>
    <property type="match status" value="1"/>
</dbReference>
<keyword evidence="1" id="KW-0805">Transcription regulation</keyword>
<dbReference type="InterPro" id="IPR018712">
    <property type="entry name" value="Tle1-like_cat"/>
</dbReference>
<evidence type="ECO:0000256" key="2">
    <source>
        <dbReference type="ARBA" id="ARBA00023125"/>
    </source>
</evidence>
<name>A0A7H8QL26_TALRU</name>
<dbReference type="PANTHER" id="PTHR33840:SF1">
    <property type="entry name" value="TLE1 PHOSPHOLIPASE DOMAIN-CONTAINING PROTEIN"/>
    <property type="match status" value="1"/>
</dbReference>
<evidence type="ECO:0000259" key="6">
    <source>
        <dbReference type="PROSITE" id="PS50048"/>
    </source>
</evidence>
<dbReference type="GO" id="GO:0000981">
    <property type="term" value="F:DNA-binding transcription factor activity, RNA polymerase II-specific"/>
    <property type="evidence" value="ECO:0007669"/>
    <property type="project" value="InterPro"/>
</dbReference>
<dbReference type="SUPFAM" id="SSF57701">
    <property type="entry name" value="Zn2/Cys6 DNA-binding domain"/>
    <property type="match status" value="1"/>
</dbReference>
<accession>A0A7H8QL26</accession>
<dbReference type="Proteomes" id="UP000509510">
    <property type="component" value="Chromosome I"/>
</dbReference>
<dbReference type="GO" id="GO:0003677">
    <property type="term" value="F:DNA binding"/>
    <property type="evidence" value="ECO:0007669"/>
    <property type="project" value="UniProtKB-KW"/>
</dbReference>
<proteinExistence type="predicted"/>
<dbReference type="InterPro" id="IPR021858">
    <property type="entry name" value="Fun_TF"/>
</dbReference>
<organism evidence="7 8">
    <name type="scientific">Talaromyces rugulosus</name>
    <name type="common">Penicillium rugulosum</name>
    <dbReference type="NCBI Taxonomy" id="121627"/>
    <lineage>
        <taxon>Eukaryota</taxon>
        <taxon>Fungi</taxon>
        <taxon>Dikarya</taxon>
        <taxon>Ascomycota</taxon>
        <taxon>Pezizomycotina</taxon>
        <taxon>Eurotiomycetes</taxon>
        <taxon>Eurotiomycetidae</taxon>
        <taxon>Eurotiales</taxon>
        <taxon>Trichocomaceae</taxon>
        <taxon>Talaromyces</taxon>
        <taxon>Talaromyces sect. Islandici</taxon>
    </lineage>
</organism>
<keyword evidence="2" id="KW-0238">DNA-binding</keyword>
<gene>
    <name evidence="7" type="ORF">TRUGW13939_01712</name>
</gene>
<evidence type="ECO:0000256" key="1">
    <source>
        <dbReference type="ARBA" id="ARBA00023015"/>
    </source>
</evidence>
<evidence type="ECO:0000256" key="5">
    <source>
        <dbReference type="SAM" id="MobiDB-lite"/>
    </source>
</evidence>
<dbReference type="AlphaFoldDB" id="A0A7H8QL26"/>
<dbReference type="PROSITE" id="PS50048">
    <property type="entry name" value="ZN2_CY6_FUNGAL_2"/>
    <property type="match status" value="1"/>
</dbReference>
<evidence type="ECO:0000256" key="3">
    <source>
        <dbReference type="ARBA" id="ARBA00023163"/>
    </source>
</evidence>
<evidence type="ECO:0000313" key="8">
    <source>
        <dbReference type="Proteomes" id="UP000509510"/>
    </source>
</evidence>
<evidence type="ECO:0000256" key="4">
    <source>
        <dbReference type="ARBA" id="ARBA00023242"/>
    </source>
</evidence>
<dbReference type="PANTHER" id="PTHR33840">
    <property type="match status" value="1"/>
</dbReference>
<dbReference type="InterPro" id="IPR001138">
    <property type="entry name" value="Zn2Cys6_DnaBD"/>
</dbReference>
<protein>
    <recommendedName>
        <fullName evidence="6">Zn(2)-C6 fungal-type domain-containing protein</fullName>
    </recommendedName>
</protein>
<dbReference type="Pfam" id="PF09994">
    <property type="entry name" value="T6SS_Tle1-like_cat"/>
    <property type="match status" value="1"/>
</dbReference>
<keyword evidence="3" id="KW-0804">Transcription</keyword>
<dbReference type="OrthoDB" id="3057168at2759"/>
<dbReference type="CDD" id="cd00067">
    <property type="entry name" value="GAL4"/>
    <property type="match status" value="1"/>
</dbReference>
<evidence type="ECO:0000313" key="7">
    <source>
        <dbReference type="EMBL" id="QKX54624.1"/>
    </source>
</evidence>
<sequence length="994" mass="111815">MPNVGRPSRDCHACRRRRVKCDLVRPQCNRCIKLGQPCPGYRDPLDTRFRDESIASLQSQGGRHRRKRRARESDSSSSSTGDETRICEKLERNGREISLFMGSGSKHGTSSAAPLTIYRNPTKTRGNWTDRQMLHYYQVVASAELSGVHTTRFWNTIVLQQSQEEPVLWQALVALGSTHQDFVLGGSTAETDQLTSLWQYNKAINQLGRYIGLSGRPSQKTVLLCCAVLYCAACAMGKFDDAQLHLQAGLATIHQFMVESGKSMAVHAVSETDDFKYLLHVYAWMDTQATFRDPSRPPFLSSVADDRITQGTSWIPEQFHSPSGAQMALEILHGRVVHFLTCNRDVKNVPVDHLPPLVVEKKAMLDRQMTSWKSAFDRSMERESFRRTAADQHHIAHTELQYRSLSVVLHGGLEAGSEFALCRDFDPDLREIFSIIKSILKNPTDEHAGNRSHAQRSFSFSTGILPQLCGVLFKCRDRDLRCEALALLKGSPRREGLTDSETLAQVFEQLSIAVDVENEKMPRGSQLSLEQYACRINEQCTKATTFPAFNTRLGILYTDGIIQTCALESSPVDMEALAERRRSRHKRLIICCDGTWEDGTSSEINSPPTNITRICRAVKGYAEIDVDGIPTQIPQITYYQKGVGTGVLDRYIGGLSGAGLSANVRAAYAFLAENFDEGDQIYFFGFSRGAYTARAVAGLVADMGLLTNRGMDNFSTVYNDYYKNKKLSYDPKVREQLGFRPPLPRFTIQVIGVFDTVGFHDFHLTSSLFGEKFELPNTILSRDVRYAFQALSLDEERAAFTPTLWHSPVKVPDQELLQVWFSGAHGDIGGGEEDPRLSDITLAWMIQNCTKDNQLEFNLDYLFDTPAPAVQDAHVPWATSVGQEDHWGLTQYMEALFFGKTVRTPLEYTNGNDQIGYTNEWIHESINDRNINEPKEATTTFTSWPSKTVARKFGPDTWLLKNGNEIRQIGAGNMEFFLKGRIRTVRAIQVDLAW</sequence>
<keyword evidence="4" id="KW-0539">Nucleus</keyword>
<keyword evidence="8" id="KW-1185">Reference proteome</keyword>
<dbReference type="SUPFAM" id="SSF53474">
    <property type="entry name" value="alpha/beta-Hydrolases"/>
    <property type="match status" value="1"/>
</dbReference>
<dbReference type="InterPro" id="IPR036864">
    <property type="entry name" value="Zn2-C6_fun-type_DNA-bd_sf"/>
</dbReference>
<feature type="domain" description="Zn(2)-C6 fungal-type" evidence="6">
    <location>
        <begin position="10"/>
        <end position="38"/>
    </location>
</feature>
<dbReference type="GeneID" id="55989222"/>
<reference evidence="8" key="1">
    <citation type="submission" date="2020-06" db="EMBL/GenBank/DDBJ databases">
        <title>A chromosome-scale genome assembly of Talaromyces rugulosus W13939.</title>
        <authorList>
            <person name="Wang B."/>
            <person name="Guo L."/>
            <person name="Ye K."/>
            <person name="Wang L."/>
        </authorList>
    </citation>
    <scope>NUCLEOTIDE SEQUENCE [LARGE SCALE GENOMIC DNA]</scope>
    <source>
        <strain evidence="8">W13939</strain>
    </source>
</reference>
<dbReference type="GO" id="GO:0008270">
    <property type="term" value="F:zinc ion binding"/>
    <property type="evidence" value="ECO:0007669"/>
    <property type="project" value="InterPro"/>
</dbReference>
<dbReference type="KEGG" id="trg:TRUGW13939_01712"/>
<dbReference type="Gene3D" id="4.10.240.10">
    <property type="entry name" value="Zn(2)-C6 fungal-type DNA-binding domain"/>
    <property type="match status" value="1"/>
</dbReference>